<name>A0A7L4ZYI0_9BACT</name>
<dbReference type="Proteomes" id="UP000326380">
    <property type="component" value="Unassembled WGS sequence"/>
</dbReference>
<organism evidence="1 2">
    <name type="scientific">Hymenobacter busanensis</name>
    <dbReference type="NCBI Taxonomy" id="2607656"/>
    <lineage>
        <taxon>Bacteria</taxon>
        <taxon>Pseudomonadati</taxon>
        <taxon>Bacteroidota</taxon>
        <taxon>Cytophagia</taxon>
        <taxon>Cytophagales</taxon>
        <taxon>Hymenobacteraceae</taxon>
        <taxon>Hymenobacter</taxon>
    </lineage>
</organism>
<reference evidence="1 2" key="1">
    <citation type="submission" date="2019-09" db="EMBL/GenBank/DDBJ databases">
        <title>Genome sequence of Hymenobacter sp. M3.</title>
        <authorList>
            <person name="Srinivasan S."/>
        </authorList>
    </citation>
    <scope>NUCLEOTIDE SEQUENCE [LARGE SCALE GENOMIC DNA]</scope>
    <source>
        <strain evidence="1 2">M3</strain>
    </source>
</reference>
<dbReference type="AlphaFoldDB" id="A0A7L4ZYI0"/>
<sequence length="72" mass="8219">MNKLPIPPFGIPIALCFVIGWVLVLLFPTRSLLGLSHHAWTGVLFFGTLAAAVYWLWWGVRRESLNDKARKR</sequence>
<evidence type="ECO:0000313" key="1">
    <source>
        <dbReference type="EMBL" id="KAA9333423.1"/>
    </source>
</evidence>
<gene>
    <name evidence="1" type="ORF">F0P96_10665</name>
</gene>
<proteinExistence type="predicted"/>
<dbReference type="RefSeq" id="WP_151078844.1">
    <property type="nucleotide sequence ID" value="NZ_CP047647.1"/>
</dbReference>
<comment type="caution">
    <text evidence="1">The sequence shown here is derived from an EMBL/GenBank/DDBJ whole genome shotgun (WGS) entry which is preliminary data.</text>
</comment>
<dbReference type="EMBL" id="VTWU01000003">
    <property type="protein sequence ID" value="KAA9333423.1"/>
    <property type="molecule type" value="Genomic_DNA"/>
</dbReference>
<keyword evidence="2" id="KW-1185">Reference proteome</keyword>
<evidence type="ECO:0000313" key="2">
    <source>
        <dbReference type="Proteomes" id="UP000326380"/>
    </source>
</evidence>
<protein>
    <submittedName>
        <fullName evidence="1">DUF4175 domain-containing protein</fullName>
    </submittedName>
</protein>
<accession>A0A7L4ZYI0</accession>